<evidence type="ECO:0000313" key="8">
    <source>
        <dbReference type="Proteomes" id="UP000502415"/>
    </source>
</evidence>
<name>A0A7Z2W173_9BURK</name>
<dbReference type="GO" id="GO:0022857">
    <property type="term" value="F:transmembrane transporter activity"/>
    <property type="evidence" value="ECO:0007669"/>
    <property type="project" value="InterPro"/>
</dbReference>
<dbReference type="Gene3D" id="1.20.1250.20">
    <property type="entry name" value="MFS general substrate transporter like domains"/>
    <property type="match status" value="1"/>
</dbReference>
<dbReference type="InterPro" id="IPR036259">
    <property type="entry name" value="MFS_trans_sf"/>
</dbReference>
<dbReference type="GO" id="GO:0005886">
    <property type="term" value="C:plasma membrane"/>
    <property type="evidence" value="ECO:0007669"/>
    <property type="project" value="UniProtKB-SubCell"/>
</dbReference>
<protein>
    <submittedName>
        <fullName evidence="7">MFS transporter</fullName>
    </submittedName>
</protein>
<feature type="transmembrane region" description="Helical" evidence="6">
    <location>
        <begin position="48"/>
        <end position="71"/>
    </location>
</feature>
<feature type="transmembrane region" description="Helical" evidence="6">
    <location>
        <begin position="310"/>
        <end position="332"/>
    </location>
</feature>
<dbReference type="PANTHER" id="PTHR23513">
    <property type="entry name" value="INTEGRAL MEMBRANE EFFLUX PROTEIN-RELATED"/>
    <property type="match status" value="1"/>
</dbReference>
<dbReference type="CDD" id="cd06173">
    <property type="entry name" value="MFS_MefA_like"/>
    <property type="match status" value="1"/>
</dbReference>
<dbReference type="InterPro" id="IPR011701">
    <property type="entry name" value="MFS"/>
</dbReference>
<keyword evidence="4 6" id="KW-1133">Transmembrane helix</keyword>
<dbReference type="AlphaFoldDB" id="A0A7Z2W173"/>
<feature type="transmembrane region" description="Helical" evidence="6">
    <location>
        <begin position="401"/>
        <end position="420"/>
    </location>
</feature>
<keyword evidence="5 6" id="KW-0472">Membrane</keyword>
<accession>A0A7Z2W173</accession>
<organism evidence="7 8">
    <name type="scientific">Massilia forsythiae</name>
    <dbReference type="NCBI Taxonomy" id="2728020"/>
    <lineage>
        <taxon>Bacteria</taxon>
        <taxon>Pseudomonadati</taxon>
        <taxon>Pseudomonadota</taxon>
        <taxon>Betaproteobacteria</taxon>
        <taxon>Burkholderiales</taxon>
        <taxon>Oxalobacteraceae</taxon>
        <taxon>Telluria group</taxon>
        <taxon>Massilia</taxon>
    </lineage>
</organism>
<sequence length="452" mass="45743">MSSTARAALLRDPNFAWLMSGGVISALGDQFTLIALPWLVLKLTGDPLALGLVITLMGIPRALLILFGGALVDRYSPKRVLMLTKHANALLLGLLAALVLAGRATLPLVTLLALGLSLASAFSIPAGTSMLPHAVAPQHLQAANGMMMAIRQVTMLLGPLLAGLLFVLAGDGKAGVEDARGLGLAFGIDCFSFVLSAWTLSRVRPLPLAAGEETPSAAGGGTAPAEPLLRAVGAGVAAVWRDLLLRTAFLYWGLCACVVGSVMQVALPLLASNRLHGASALALLAGAHGAGTLAGMAVSGAAGKRRIGKLGTTLLLLDGATGLLLPLLGMAATLWQGAAVLLAIGMLGGFATVAVFTWLQQRAPRAMLGRVMGIFMFVIMGLTPLGAAVAGWLATRVTLDALFAGAGLFLAGAALLAWLLTPMRSLSDASASGTPAAGMPAAGMPADGTPAP</sequence>
<feature type="transmembrane region" description="Helical" evidence="6">
    <location>
        <begin position="338"/>
        <end position="359"/>
    </location>
</feature>
<keyword evidence="2" id="KW-1003">Cell membrane</keyword>
<comment type="subcellular location">
    <subcellularLocation>
        <location evidence="1">Cell membrane</location>
        <topology evidence="1">Multi-pass membrane protein</topology>
    </subcellularLocation>
</comment>
<reference evidence="7 8" key="1">
    <citation type="submission" date="2020-04" db="EMBL/GenBank/DDBJ databases">
        <title>Genome sequencing of novel species.</title>
        <authorList>
            <person name="Heo J."/>
            <person name="Kim S.-J."/>
            <person name="Kim J.-S."/>
            <person name="Hong S.-B."/>
            <person name="Kwon S.-W."/>
        </authorList>
    </citation>
    <scope>NUCLEOTIDE SEQUENCE [LARGE SCALE GENOMIC DNA]</scope>
    <source>
        <strain evidence="7 8">GN2-R2</strain>
    </source>
</reference>
<evidence type="ECO:0000256" key="6">
    <source>
        <dbReference type="SAM" id="Phobius"/>
    </source>
</evidence>
<keyword evidence="8" id="KW-1185">Reference proteome</keyword>
<dbReference type="Proteomes" id="UP000502415">
    <property type="component" value="Chromosome"/>
</dbReference>
<evidence type="ECO:0000256" key="3">
    <source>
        <dbReference type="ARBA" id="ARBA00022692"/>
    </source>
</evidence>
<dbReference type="Pfam" id="PF07690">
    <property type="entry name" value="MFS_1"/>
    <property type="match status" value="1"/>
</dbReference>
<dbReference type="EMBL" id="CP051685">
    <property type="protein sequence ID" value="QJE02989.1"/>
    <property type="molecule type" value="Genomic_DNA"/>
</dbReference>
<dbReference type="KEGG" id="mfy:HH212_25870"/>
<feature type="transmembrane region" description="Helical" evidence="6">
    <location>
        <begin position="149"/>
        <end position="169"/>
    </location>
</feature>
<gene>
    <name evidence="7" type="ORF">HH212_25870</name>
</gene>
<proteinExistence type="predicted"/>
<evidence type="ECO:0000256" key="2">
    <source>
        <dbReference type="ARBA" id="ARBA00022475"/>
    </source>
</evidence>
<keyword evidence="3 6" id="KW-0812">Transmembrane</keyword>
<feature type="transmembrane region" description="Helical" evidence="6">
    <location>
        <begin position="15"/>
        <end position="36"/>
    </location>
</feature>
<dbReference type="PANTHER" id="PTHR23513:SF6">
    <property type="entry name" value="MAJOR FACILITATOR SUPERFAMILY ASSOCIATED DOMAIN-CONTAINING PROTEIN"/>
    <property type="match status" value="1"/>
</dbReference>
<feature type="transmembrane region" description="Helical" evidence="6">
    <location>
        <begin position="277"/>
        <end position="298"/>
    </location>
</feature>
<evidence type="ECO:0000313" key="7">
    <source>
        <dbReference type="EMBL" id="QJE02989.1"/>
    </source>
</evidence>
<evidence type="ECO:0000256" key="1">
    <source>
        <dbReference type="ARBA" id="ARBA00004651"/>
    </source>
</evidence>
<evidence type="ECO:0000256" key="5">
    <source>
        <dbReference type="ARBA" id="ARBA00023136"/>
    </source>
</evidence>
<evidence type="ECO:0000256" key="4">
    <source>
        <dbReference type="ARBA" id="ARBA00022989"/>
    </source>
</evidence>
<feature type="transmembrane region" description="Helical" evidence="6">
    <location>
        <begin position="249"/>
        <end position="271"/>
    </location>
</feature>
<dbReference type="SUPFAM" id="SSF103473">
    <property type="entry name" value="MFS general substrate transporter"/>
    <property type="match status" value="1"/>
</dbReference>
<dbReference type="RefSeq" id="WP_170205070.1">
    <property type="nucleotide sequence ID" value="NZ_CP051685.1"/>
</dbReference>
<feature type="transmembrane region" description="Helical" evidence="6">
    <location>
        <begin position="371"/>
        <end position="395"/>
    </location>
</feature>